<dbReference type="Pfam" id="PF00535">
    <property type="entry name" value="Glycos_transf_2"/>
    <property type="match status" value="1"/>
</dbReference>
<reference evidence="5" key="1">
    <citation type="journal article" date="2014" name="Front. Microbiol.">
        <title>High frequency of phylogenetically diverse reductive dehalogenase-homologous genes in deep subseafloor sedimentary metagenomes.</title>
        <authorList>
            <person name="Kawai M."/>
            <person name="Futagami T."/>
            <person name="Toyoda A."/>
            <person name="Takaki Y."/>
            <person name="Nishi S."/>
            <person name="Hori S."/>
            <person name="Arai W."/>
            <person name="Tsubouchi T."/>
            <person name="Morono Y."/>
            <person name="Uchiyama I."/>
            <person name="Ito T."/>
            <person name="Fujiyama A."/>
            <person name="Inagaki F."/>
            <person name="Takami H."/>
        </authorList>
    </citation>
    <scope>NUCLEOTIDE SEQUENCE</scope>
    <source>
        <strain evidence="5">Expedition CK06-06</strain>
    </source>
</reference>
<feature type="transmembrane region" description="Helical" evidence="3">
    <location>
        <begin position="12"/>
        <end position="33"/>
    </location>
</feature>
<name>X1RF66_9ZZZZ</name>
<feature type="non-terminal residue" evidence="5">
    <location>
        <position position="300"/>
    </location>
</feature>
<dbReference type="AlphaFoldDB" id="X1RF66"/>
<dbReference type="InterPro" id="IPR001173">
    <property type="entry name" value="Glyco_trans_2-like"/>
</dbReference>
<proteinExistence type="predicted"/>
<dbReference type="GO" id="GO:0016757">
    <property type="term" value="F:glycosyltransferase activity"/>
    <property type="evidence" value="ECO:0007669"/>
    <property type="project" value="UniProtKB-KW"/>
</dbReference>
<keyword evidence="2" id="KW-0808">Transferase</keyword>
<evidence type="ECO:0000256" key="3">
    <source>
        <dbReference type="SAM" id="Phobius"/>
    </source>
</evidence>
<evidence type="ECO:0000256" key="1">
    <source>
        <dbReference type="ARBA" id="ARBA00022676"/>
    </source>
</evidence>
<dbReference type="CDD" id="cd06423">
    <property type="entry name" value="CESA_like"/>
    <property type="match status" value="1"/>
</dbReference>
<feature type="domain" description="Glycosyltransferase 2-like" evidence="4">
    <location>
        <begin position="81"/>
        <end position="246"/>
    </location>
</feature>
<keyword evidence="3" id="KW-0472">Membrane</keyword>
<evidence type="ECO:0000313" key="5">
    <source>
        <dbReference type="EMBL" id="GAI65631.1"/>
    </source>
</evidence>
<dbReference type="EMBL" id="BARW01000520">
    <property type="protein sequence ID" value="GAI65631.1"/>
    <property type="molecule type" value="Genomic_DNA"/>
</dbReference>
<protein>
    <recommendedName>
        <fullName evidence="4">Glycosyltransferase 2-like domain-containing protein</fullName>
    </recommendedName>
</protein>
<dbReference type="PANTHER" id="PTHR43630">
    <property type="entry name" value="POLY-BETA-1,6-N-ACETYL-D-GLUCOSAMINE SYNTHASE"/>
    <property type="match status" value="1"/>
</dbReference>
<gene>
    <name evidence="5" type="ORF">S12H4_02212</name>
</gene>
<organism evidence="5">
    <name type="scientific">marine sediment metagenome</name>
    <dbReference type="NCBI Taxonomy" id="412755"/>
    <lineage>
        <taxon>unclassified sequences</taxon>
        <taxon>metagenomes</taxon>
        <taxon>ecological metagenomes</taxon>
    </lineage>
</organism>
<evidence type="ECO:0000259" key="4">
    <source>
        <dbReference type="Pfam" id="PF00535"/>
    </source>
</evidence>
<feature type="transmembrane region" description="Helical" evidence="3">
    <location>
        <begin position="39"/>
        <end position="59"/>
    </location>
</feature>
<dbReference type="Gene3D" id="3.90.550.10">
    <property type="entry name" value="Spore Coat Polysaccharide Biosynthesis Protein SpsA, Chain A"/>
    <property type="match status" value="1"/>
</dbReference>
<keyword evidence="1" id="KW-0328">Glycosyltransferase</keyword>
<keyword evidence="3" id="KW-1133">Transmembrane helix</keyword>
<accession>X1RF66</accession>
<dbReference type="SUPFAM" id="SSF53448">
    <property type="entry name" value="Nucleotide-diphospho-sugar transferases"/>
    <property type="match status" value="1"/>
</dbReference>
<dbReference type="PANTHER" id="PTHR43630:SF1">
    <property type="entry name" value="POLY-BETA-1,6-N-ACETYL-D-GLUCOSAMINE SYNTHASE"/>
    <property type="match status" value="1"/>
</dbReference>
<comment type="caution">
    <text evidence="5">The sequence shown here is derived from an EMBL/GenBank/DDBJ whole genome shotgun (WGS) entry which is preliminary data.</text>
</comment>
<dbReference type="InterPro" id="IPR029044">
    <property type="entry name" value="Nucleotide-diphossugar_trans"/>
</dbReference>
<evidence type="ECO:0000256" key="2">
    <source>
        <dbReference type="ARBA" id="ARBA00022679"/>
    </source>
</evidence>
<keyword evidence="3" id="KW-0812">Transmembrane</keyword>
<sequence length="300" mass="33609">MQTPIKKKTFSSVKIILTIITILGIIQVILSLFAQELLYQVTSILFITLSVFFGVRTFVNLSTSLLFRPNIKEFETTPSVSIIIPAYNEGKVIEKTIRSVLELSYSQKEIFVVDDGSKDDTLKIAKLMETNNPIRVISKKKNGGKWGALNKGIESSKSDIIVCIDADTVLDKNAIQPLVSHFIDSKVGAVAGNIKVGNRDNILTKLQALEYISKLNIQRRSEAFFRKVTVVPGPLGAFRKSIIKEVGFYTGDTFAEDADLTLKILRAGYKIKYEPKSIGYTEAPISIFDLAKQRYRWYRG</sequence>